<dbReference type="PROSITE" id="PS50109">
    <property type="entry name" value="HIS_KIN"/>
    <property type="match status" value="1"/>
</dbReference>
<evidence type="ECO:0000313" key="15">
    <source>
        <dbReference type="EMBL" id="PFH03644.1"/>
    </source>
</evidence>
<organism evidence="15 16">
    <name type="scientific">Acetivibrio thermocellus AD2</name>
    <dbReference type="NCBI Taxonomy" id="1138384"/>
    <lineage>
        <taxon>Bacteria</taxon>
        <taxon>Bacillati</taxon>
        <taxon>Bacillota</taxon>
        <taxon>Clostridia</taxon>
        <taxon>Eubacteriales</taxon>
        <taxon>Oscillospiraceae</taxon>
        <taxon>Acetivibrio</taxon>
    </lineage>
</organism>
<keyword evidence="10" id="KW-0902">Two-component regulatory system</keyword>
<proteinExistence type="predicted"/>
<evidence type="ECO:0000313" key="16">
    <source>
        <dbReference type="Proteomes" id="UP000223596"/>
    </source>
</evidence>
<evidence type="ECO:0000256" key="9">
    <source>
        <dbReference type="ARBA" id="ARBA00022989"/>
    </source>
</evidence>
<dbReference type="EMBL" id="PDBW01000001">
    <property type="protein sequence ID" value="PFH03644.1"/>
    <property type="molecule type" value="Genomic_DNA"/>
</dbReference>
<keyword evidence="3" id="KW-0597">Phosphoprotein</keyword>
<dbReference type="Pfam" id="PF06580">
    <property type="entry name" value="His_kinase"/>
    <property type="match status" value="1"/>
</dbReference>
<feature type="transmembrane region" description="Helical" evidence="13">
    <location>
        <begin position="14"/>
        <end position="37"/>
    </location>
</feature>
<dbReference type="InterPro" id="IPR036890">
    <property type="entry name" value="HATPase_C_sf"/>
</dbReference>
<evidence type="ECO:0000256" key="1">
    <source>
        <dbReference type="ARBA" id="ARBA00004651"/>
    </source>
</evidence>
<accession>A0AB36TID5</accession>
<dbReference type="InterPro" id="IPR005467">
    <property type="entry name" value="His_kinase_dom"/>
</dbReference>
<evidence type="ECO:0000256" key="4">
    <source>
        <dbReference type="ARBA" id="ARBA00022679"/>
    </source>
</evidence>
<dbReference type="GO" id="GO:0005524">
    <property type="term" value="F:ATP binding"/>
    <property type="evidence" value="ECO:0007669"/>
    <property type="project" value="UniProtKB-KW"/>
</dbReference>
<dbReference type="AlphaFoldDB" id="A0AB36TID5"/>
<feature type="coiled-coil region" evidence="12">
    <location>
        <begin position="337"/>
        <end position="371"/>
    </location>
</feature>
<comment type="caution">
    <text evidence="15">The sequence shown here is derived from an EMBL/GenBank/DDBJ whole genome shotgun (WGS) entry which is preliminary data.</text>
</comment>
<evidence type="ECO:0000256" key="10">
    <source>
        <dbReference type="ARBA" id="ARBA00023012"/>
    </source>
</evidence>
<dbReference type="PANTHER" id="PTHR34220:SF11">
    <property type="entry name" value="SENSOR PROTEIN KINASE HPTS"/>
    <property type="match status" value="1"/>
</dbReference>
<dbReference type="Proteomes" id="UP000223596">
    <property type="component" value="Unassembled WGS sequence"/>
</dbReference>
<dbReference type="PANTHER" id="PTHR34220">
    <property type="entry name" value="SENSOR HISTIDINE KINASE YPDA"/>
    <property type="match status" value="1"/>
</dbReference>
<dbReference type="SUPFAM" id="SSF55874">
    <property type="entry name" value="ATPase domain of HSP90 chaperone/DNA topoisomerase II/histidine kinase"/>
    <property type="match status" value="1"/>
</dbReference>
<dbReference type="GeneID" id="35804319"/>
<keyword evidence="6" id="KW-0547">Nucleotide-binding</keyword>
<keyword evidence="8" id="KW-0067">ATP-binding</keyword>
<keyword evidence="12" id="KW-0175">Coiled coil</keyword>
<dbReference type="RefSeq" id="WP_003517322.1">
    <property type="nucleotide sequence ID" value="NZ_CP013828.1"/>
</dbReference>
<dbReference type="Gene3D" id="3.30.565.10">
    <property type="entry name" value="Histidine kinase-like ATPase, C-terminal domain"/>
    <property type="match status" value="1"/>
</dbReference>
<dbReference type="SMART" id="SM00387">
    <property type="entry name" value="HATPase_c"/>
    <property type="match status" value="1"/>
</dbReference>
<evidence type="ECO:0000256" key="6">
    <source>
        <dbReference type="ARBA" id="ARBA00022741"/>
    </source>
</evidence>
<sequence length="574" mass="67165">MASNRYRSYVQRTFYRYTFSIILFLCILVILFLIINIKWLTTSKSQRNNAKIAEVLEQEIVSYKEGLKALANDYRIINLCKRQTKEQTANVNRLLYDFSNSQEIRGVFTLVDLQGNLICSNLYKDNRNIFLQSFLYKSLVSKMLSDPQRTFLVPSRLNYSYNQTGDLLIGCTVKDGNEAVGFLFFELLDEEIYETVSRYNVDDVILTDQFNNLIFSIGRQSEDSMGKYPVGSSQFEKNQVDIIELNGKQYLIIKSILNDGTLYLYTLTSISFQQDLFRYAILFVVIMGILILTLLKPLTLLVTDKNLHAIEELRKSILEMGRGNMEYSLRPHVFEEFQELNDTFRQMVLQREELQKRNNELMERKRIMEIRQLEEKINPHFLFNVLETLRYEVMIDPAKASEMIMAFANIMRYNIYYRDTIVPLKTDIEHVKDYLMLQKMRYNRRLTYSIDIPEELMECKVPKLVIQPIVENALKHGMKNVETINVNITASVENENLRLSVEDNGSGIEPEILNELIKDLEREDVYKEHIGMYNSHRVIRLLYGPPYGLKIESTYGKGTVVNIILPINRGDDNE</sequence>
<evidence type="ECO:0000256" key="13">
    <source>
        <dbReference type="SAM" id="Phobius"/>
    </source>
</evidence>
<comment type="subcellular location">
    <subcellularLocation>
        <location evidence="1">Cell membrane</location>
        <topology evidence="1">Multi-pass membrane protein</topology>
    </subcellularLocation>
</comment>
<evidence type="ECO:0000256" key="11">
    <source>
        <dbReference type="ARBA" id="ARBA00023136"/>
    </source>
</evidence>
<gene>
    <name evidence="15" type="ORF">M972_112456</name>
</gene>
<keyword evidence="4" id="KW-0808">Transferase</keyword>
<feature type="domain" description="Histidine kinase" evidence="14">
    <location>
        <begin position="465"/>
        <end position="569"/>
    </location>
</feature>
<keyword evidence="11 13" id="KW-0472">Membrane</keyword>
<reference evidence="15 16" key="1">
    <citation type="submission" date="2017-09" db="EMBL/GenBank/DDBJ databases">
        <title>Evaluation of Pacific Biosciences Sequencing Technology to Finishing C. thermocellum Genome Sequences.</title>
        <authorList>
            <person name="Brown S."/>
        </authorList>
    </citation>
    <scope>NUCLEOTIDE SEQUENCE [LARGE SCALE GENOMIC DNA]</scope>
    <source>
        <strain evidence="15 16">AD2</strain>
    </source>
</reference>
<keyword evidence="5 13" id="KW-0812">Transmembrane</keyword>
<evidence type="ECO:0000256" key="12">
    <source>
        <dbReference type="SAM" id="Coils"/>
    </source>
</evidence>
<keyword evidence="7 15" id="KW-0418">Kinase</keyword>
<keyword evidence="9 13" id="KW-1133">Transmembrane helix</keyword>
<dbReference type="GO" id="GO:0000155">
    <property type="term" value="F:phosphorelay sensor kinase activity"/>
    <property type="evidence" value="ECO:0007669"/>
    <property type="project" value="InterPro"/>
</dbReference>
<name>A0AB36TID5_ACETH</name>
<evidence type="ECO:0000256" key="2">
    <source>
        <dbReference type="ARBA" id="ARBA00022475"/>
    </source>
</evidence>
<dbReference type="InterPro" id="IPR050640">
    <property type="entry name" value="Bact_2-comp_sensor_kinase"/>
</dbReference>
<dbReference type="InterPro" id="IPR003594">
    <property type="entry name" value="HATPase_dom"/>
</dbReference>
<feature type="transmembrane region" description="Helical" evidence="13">
    <location>
        <begin position="276"/>
        <end position="295"/>
    </location>
</feature>
<dbReference type="GO" id="GO:0005886">
    <property type="term" value="C:plasma membrane"/>
    <property type="evidence" value="ECO:0007669"/>
    <property type="project" value="UniProtKB-SubCell"/>
</dbReference>
<evidence type="ECO:0000259" key="14">
    <source>
        <dbReference type="PROSITE" id="PS50109"/>
    </source>
</evidence>
<dbReference type="Pfam" id="PF02518">
    <property type="entry name" value="HATPase_c"/>
    <property type="match status" value="1"/>
</dbReference>
<evidence type="ECO:0000256" key="7">
    <source>
        <dbReference type="ARBA" id="ARBA00022777"/>
    </source>
</evidence>
<evidence type="ECO:0000256" key="5">
    <source>
        <dbReference type="ARBA" id="ARBA00022692"/>
    </source>
</evidence>
<evidence type="ECO:0000256" key="8">
    <source>
        <dbReference type="ARBA" id="ARBA00022840"/>
    </source>
</evidence>
<evidence type="ECO:0000256" key="3">
    <source>
        <dbReference type="ARBA" id="ARBA00022553"/>
    </source>
</evidence>
<protein>
    <submittedName>
        <fullName evidence="15">Two-component system sensor histidine kinase YesM</fullName>
    </submittedName>
</protein>
<dbReference type="InterPro" id="IPR010559">
    <property type="entry name" value="Sig_transdc_His_kin_internal"/>
</dbReference>
<keyword evidence="2" id="KW-1003">Cell membrane</keyword>